<evidence type="ECO:0000313" key="2">
    <source>
        <dbReference type="Proteomes" id="UP001364617"/>
    </source>
</evidence>
<keyword evidence="2" id="KW-1185">Reference proteome</keyword>
<accession>A0AAN9CEY9</accession>
<dbReference type="Proteomes" id="UP001364617">
    <property type="component" value="Unassembled WGS sequence"/>
</dbReference>
<reference evidence="1 2" key="1">
    <citation type="submission" date="2024-02" db="EMBL/GenBank/DDBJ databases">
        <title>Chromosome-level genome assembly of the Eurasian Minnow (Phoxinus phoxinus).</title>
        <authorList>
            <person name="Oriowo T.O."/>
            <person name="Martin S."/>
            <person name="Stange M."/>
            <person name="Chrysostomakis Y."/>
            <person name="Brown T."/>
            <person name="Winkler S."/>
            <person name="Kukowka S."/>
            <person name="Myers E.W."/>
            <person name="Bohne A."/>
        </authorList>
    </citation>
    <scope>NUCLEOTIDE SEQUENCE [LARGE SCALE GENOMIC DNA]</scope>
    <source>
        <strain evidence="1">ZFMK-TIS-60720</strain>
        <tissue evidence="1">Whole Organism</tissue>
    </source>
</reference>
<name>A0AAN9CEY9_9TELE</name>
<sequence>MTTVNAPVCLLARNEFYRSIYPTDKMKAVKSLSDNLMEPKQRQVTVWLTKSKHQDLSGPMNNRWTINVVLRSRTSSETSSNRISPADRVVK</sequence>
<gene>
    <name evidence="1" type="ORF">R3I93_018603</name>
</gene>
<protein>
    <submittedName>
        <fullName evidence="1">Uncharacterized protein</fullName>
    </submittedName>
</protein>
<dbReference type="EMBL" id="JAYKXH010000020">
    <property type="protein sequence ID" value="KAK7132100.1"/>
    <property type="molecule type" value="Genomic_DNA"/>
</dbReference>
<dbReference type="AlphaFoldDB" id="A0AAN9CEY9"/>
<proteinExistence type="predicted"/>
<comment type="caution">
    <text evidence="1">The sequence shown here is derived from an EMBL/GenBank/DDBJ whole genome shotgun (WGS) entry which is preliminary data.</text>
</comment>
<evidence type="ECO:0000313" key="1">
    <source>
        <dbReference type="EMBL" id="KAK7132100.1"/>
    </source>
</evidence>
<organism evidence="1 2">
    <name type="scientific">Phoxinus phoxinus</name>
    <name type="common">Eurasian minnow</name>
    <dbReference type="NCBI Taxonomy" id="58324"/>
    <lineage>
        <taxon>Eukaryota</taxon>
        <taxon>Metazoa</taxon>
        <taxon>Chordata</taxon>
        <taxon>Craniata</taxon>
        <taxon>Vertebrata</taxon>
        <taxon>Euteleostomi</taxon>
        <taxon>Actinopterygii</taxon>
        <taxon>Neopterygii</taxon>
        <taxon>Teleostei</taxon>
        <taxon>Ostariophysi</taxon>
        <taxon>Cypriniformes</taxon>
        <taxon>Leuciscidae</taxon>
        <taxon>Phoxininae</taxon>
        <taxon>Phoxinus</taxon>
    </lineage>
</organism>